<feature type="compositionally biased region" description="Low complexity" evidence="2">
    <location>
        <begin position="161"/>
        <end position="176"/>
    </location>
</feature>
<dbReference type="InterPro" id="IPR039664">
    <property type="entry name" value="GRB/APBB1IP"/>
</dbReference>
<dbReference type="SUPFAM" id="SSF54236">
    <property type="entry name" value="Ubiquitin-like"/>
    <property type="match status" value="1"/>
</dbReference>
<dbReference type="EMBL" id="CAJNOJ010000047">
    <property type="protein sequence ID" value="CAF0952699.1"/>
    <property type="molecule type" value="Genomic_DNA"/>
</dbReference>
<feature type="region of interest" description="Disordered" evidence="2">
    <location>
        <begin position="616"/>
        <end position="636"/>
    </location>
</feature>
<evidence type="ECO:0000313" key="5">
    <source>
        <dbReference type="Proteomes" id="UP000663828"/>
    </source>
</evidence>
<evidence type="ECO:0000256" key="2">
    <source>
        <dbReference type="SAM" id="MobiDB-lite"/>
    </source>
</evidence>
<proteinExistence type="predicted"/>
<feature type="region of interest" description="Disordered" evidence="2">
    <location>
        <begin position="649"/>
        <end position="708"/>
    </location>
</feature>
<protein>
    <recommendedName>
        <fullName evidence="7">PH domain-containing protein</fullName>
    </recommendedName>
</protein>
<keyword evidence="5" id="KW-1185">Reference proteome</keyword>
<dbReference type="OrthoDB" id="6235964at2759"/>
<feature type="compositionally biased region" description="Polar residues" evidence="2">
    <location>
        <begin position="675"/>
        <end position="687"/>
    </location>
</feature>
<feature type="region of interest" description="Disordered" evidence="2">
    <location>
        <begin position="13"/>
        <end position="49"/>
    </location>
</feature>
<evidence type="ECO:0000313" key="4">
    <source>
        <dbReference type="EMBL" id="CAF0952699.1"/>
    </source>
</evidence>
<organism evidence="4 6">
    <name type="scientific">Adineta ricciae</name>
    <name type="common">Rotifer</name>
    <dbReference type="NCBI Taxonomy" id="249248"/>
    <lineage>
        <taxon>Eukaryota</taxon>
        <taxon>Metazoa</taxon>
        <taxon>Spiralia</taxon>
        <taxon>Gnathifera</taxon>
        <taxon>Rotifera</taxon>
        <taxon>Eurotatoria</taxon>
        <taxon>Bdelloidea</taxon>
        <taxon>Adinetida</taxon>
        <taxon>Adinetidae</taxon>
        <taxon>Adineta</taxon>
    </lineage>
</organism>
<sequence>MYHRMYLRRCSMSSISEESETGDDDHLDGENTERQTNENQPDKLSPNNLNVENCLGDLNVFKEEIREAYEELSTLERQARRKTAAAASRSFDLDQENELDILLDQLETLEQRLDERKYSRQVCDFSRKKSIPSTILAQFDELDQTLATLTNTIKNVEIEFNDSGNSSSSSATSDSTRLQHHCENDEHFSDSGLSQSTDSINIPLISQQISNASSVISCDTIKNSCDENEIRLALEKMHEANIKKLFVKIHNEDQSTKNILIDETMSIYHILILLFHKYHFKPTLNYSIIEDLPDLHIYRIFEDHQNLINDGLIYWTRDTHNRICFQESPNKYFIFQEPKKFFSNYEKTPNDVLTDYISSEAILLPDDITSILYIKDKNRKLWKKFTCILRQSGIYHLPKTSSSRRDLICLMKFDSNLQLYYANNWIESLRSPTSFGFALKHVHIQKKSNKYIHYFCTNTFEEYQRWINGIRIIFYDVQLYKNYQRMKGVVEQGFDNLVNLLPNQHHINFITANTTSMQQSMSNISLPINQIVFDSIDSHKSLIEIDSMPEKYTCFSLDRLNSAKTSFTRSTSFQSSLRHSKSNKIFRTKSTSPLETSSTTNHDEIILKRSKSTKEIASRSLPTVQRAKSNKSSSTSSIIPFINQCIQTDRTPIRLKPPKRPPPPLPPKLSPSISNHIYDSLQDSPSSIKEDNRTVSTPRLLSPRVTEL</sequence>
<dbReference type="InterPro" id="IPR039665">
    <property type="entry name" value="PH_APBB1IP"/>
</dbReference>
<evidence type="ECO:0000256" key="1">
    <source>
        <dbReference type="SAM" id="Coils"/>
    </source>
</evidence>
<dbReference type="EMBL" id="CAJNOR010000223">
    <property type="protein sequence ID" value="CAF0845818.1"/>
    <property type="molecule type" value="Genomic_DNA"/>
</dbReference>
<feature type="region of interest" description="Disordered" evidence="2">
    <location>
        <begin position="160"/>
        <end position="179"/>
    </location>
</feature>
<dbReference type="Pfam" id="PF21989">
    <property type="entry name" value="RA_2"/>
    <property type="match status" value="1"/>
</dbReference>
<dbReference type="Gene3D" id="3.10.20.90">
    <property type="entry name" value="Phosphatidylinositol 3-kinase Catalytic Subunit, Chain A, domain 1"/>
    <property type="match status" value="1"/>
</dbReference>
<feature type="coiled-coil region" evidence="1">
    <location>
        <begin position="58"/>
        <end position="112"/>
    </location>
</feature>
<dbReference type="Gene3D" id="2.30.29.30">
    <property type="entry name" value="Pleckstrin-homology domain (PH domain)/Phosphotyrosine-binding domain (PTB)"/>
    <property type="match status" value="1"/>
</dbReference>
<dbReference type="InterPro" id="IPR011993">
    <property type="entry name" value="PH-like_dom_sf"/>
</dbReference>
<feature type="compositionally biased region" description="Acidic residues" evidence="2">
    <location>
        <begin position="17"/>
        <end position="27"/>
    </location>
</feature>
<keyword evidence="1" id="KW-0175">Coiled coil</keyword>
<dbReference type="InterPro" id="IPR029071">
    <property type="entry name" value="Ubiquitin-like_domsf"/>
</dbReference>
<accession>A0A814D348</accession>
<dbReference type="Proteomes" id="UP000663852">
    <property type="component" value="Unassembled WGS sequence"/>
</dbReference>
<dbReference type="AlphaFoldDB" id="A0A814D348"/>
<dbReference type="PANTHER" id="PTHR11243">
    <property type="entry name" value="GROWTH FACTOR RECEPTOR-BOUND PROTEIN"/>
    <property type="match status" value="1"/>
</dbReference>
<reference evidence="4" key="1">
    <citation type="submission" date="2021-02" db="EMBL/GenBank/DDBJ databases">
        <authorList>
            <person name="Nowell W R."/>
        </authorList>
    </citation>
    <scope>NUCLEOTIDE SEQUENCE</scope>
</reference>
<dbReference type="CDD" id="cd01259">
    <property type="entry name" value="PH_APBB1IP"/>
    <property type="match status" value="1"/>
</dbReference>
<name>A0A814D348_ADIRI</name>
<evidence type="ECO:0000313" key="3">
    <source>
        <dbReference type="EMBL" id="CAF0845818.1"/>
    </source>
</evidence>
<evidence type="ECO:0008006" key="7">
    <source>
        <dbReference type="Google" id="ProtNLM"/>
    </source>
</evidence>
<comment type="caution">
    <text evidence="4">The sequence shown here is derived from an EMBL/GenBank/DDBJ whole genome shotgun (WGS) entry which is preliminary data.</text>
</comment>
<evidence type="ECO:0000313" key="6">
    <source>
        <dbReference type="Proteomes" id="UP000663852"/>
    </source>
</evidence>
<dbReference type="Proteomes" id="UP000663828">
    <property type="component" value="Unassembled WGS sequence"/>
</dbReference>
<gene>
    <name evidence="4" type="ORF">EDS130_LOCUS12427</name>
    <name evidence="3" type="ORF">XAT740_LOCUS5217</name>
</gene>
<feature type="compositionally biased region" description="Pro residues" evidence="2">
    <location>
        <begin position="660"/>
        <end position="669"/>
    </location>
</feature>
<dbReference type="PANTHER" id="PTHR11243:SF23">
    <property type="entry name" value="LD06925P"/>
    <property type="match status" value="1"/>
</dbReference>
<dbReference type="SUPFAM" id="SSF50729">
    <property type="entry name" value="PH domain-like"/>
    <property type="match status" value="1"/>
</dbReference>